<feature type="transmembrane region" description="Helical" evidence="1">
    <location>
        <begin position="20"/>
        <end position="46"/>
    </location>
</feature>
<gene>
    <name evidence="2" type="ORF">DFR67_11611</name>
</gene>
<comment type="caution">
    <text evidence="2">The sequence shown here is derived from an EMBL/GenBank/DDBJ whole genome shotgun (WGS) entry which is preliminary data.</text>
</comment>
<dbReference type="Proteomes" id="UP000247591">
    <property type="component" value="Unassembled WGS sequence"/>
</dbReference>
<proteinExistence type="predicted"/>
<name>A0A318RIM4_WILLI</name>
<keyword evidence="3" id="KW-1185">Reference proteome</keyword>
<keyword evidence="1" id="KW-0812">Transmembrane</keyword>
<evidence type="ECO:0000256" key="1">
    <source>
        <dbReference type="SAM" id="Phobius"/>
    </source>
</evidence>
<sequence length="76" mass="8096">MSLVRLRKIKNPDSRGFRLIWLVVGLLLAVLAATPVLWFLGSWALAGTVLALVMSVWRDLGQVLAAPRGGAGAGID</sequence>
<evidence type="ECO:0000313" key="2">
    <source>
        <dbReference type="EMBL" id="PYE13457.1"/>
    </source>
</evidence>
<accession>A0A318RIM4</accession>
<reference evidence="2 3" key="1">
    <citation type="submission" date="2018-06" db="EMBL/GenBank/DDBJ databases">
        <title>Genomic Encyclopedia of Type Strains, Phase IV (KMG-IV): sequencing the most valuable type-strain genomes for metagenomic binning, comparative biology and taxonomic classification.</title>
        <authorList>
            <person name="Goeker M."/>
        </authorList>
    </citation>
    <scope>NUCLEOTIDE SEQUENCE [LARGE SCALE GENOMIC DNA]</scope>
    <source>
        <strain evidence="2 3">DSM 45521</strain>
    </source>
</reference>
<organism evidence="2 3">
    <name type="scientific">Williamsia limnetica</name>
    <dbReference type="NCBI Taxonomy" id="882452"/>
    <lineage>
        <taxon>Bacteria</taxon>
        <taxon>Bacillati</taxon>
        <taxon>Actinomycetota</taxon>
        <taxon>Actinomycetes</taxon>
        <taxon>Mycobacteriales</taxon>
        <taxon>Nocardiaceae</taxon>
        <taxon>Williamsia</taxon>
    </lineage>
</organism>
<keyword evidence="1" id="KW-0472">Membrane</keyword>
<dbReference type="AlphaFoldDB" id="A0A318RIM4"/>
<dbReference type="EMBL" id="QJSP01000016">
    <property type="protein sequence ID" value="PYE13457.1"/>
    <property type="molecule type" value="Genomic_DNA"/>
</dbReference>
<protein>
    <submittedName>
        <fullName evidence="2">Uncharacterized protein</fullName>
    </submittedName>
</protein>
<evidence type="ECO:0000313" key="3">
    <source>
        <dbReference type="Proteomes" id="UP000247591"/>
    </source>
</evidence>
<keyword evidence="1" id="KW-1133">Transmembrane helix</keyword>